<feature type="non-terminal residue" evidence="2">
    <location>
        <position position="1"/>
    </location>
</feature>
<dbReference type="AlphaFoldDB" id="A0A8S2PFI6"/>
<accession>A0A8S2PFI6</accession>
<evidence type="ECO:0000313" key="3">
    <source>
        <dbReference type="Proteomes" id="UP000682733"/>
    </source>
</evidence>
<dbReference type="EMBL" id="CAJOBA010037819">
    <property type="protein sequence ID" value="CAF4049439.1"/>
    <property type="molecule type" value="Genomic_DNA"/>
</dbReference>
<organism evidence="2 3">
    <name type="scientific">Didymodactylos carnosus</name>
    <dbReference type="NCBI Taxonomy" id="1234261"/>
    <lineage>
        <taxon>Eukaryota</taxon>
        <taxon>Metazoa</taxon>
        <taxon>Spiralia</taxon>
        <taxon>Gnathifera</taxon>
        <taxon>Rotifera</taxon>
        <taxon>Eurotatoria</taxon>
        <taxon>Bdelloidea</taxon>
        <taxon>Philodinida</taxon>
        <taxon>Philodinidae</taxon>
        <taxon>Didymodactylos</taxon>
    </lineage>
</organism>
<dbReference type="Proteomes" id="UP000682733">
    <property type="component" value="Unassembled WGS sequence"/>
</dbReference>
<gene>
    <name evidence="1" type="ORF">OVA965_LOCUS25864</name>
    <name evidence="2" type="ORF">TMI583_LOCUS26596</name>
</gene>
<reference evidence="2" key="1">
    <citation type="submission" date="2021-02" db="EMBL/GenBank/DDBJ databases">
        <authorList>
            <person name="Nowell W R."/>
        </authorList>
    </citation>
    <scope>NUCLEOTIDE SEQUENCE</scope>
</reference>
<evidence type="ECO:0000313" key="1">
    <source>
        <dbReference type="EMBL" id="CAF1241926.1"/>
    </source>
</evidence>
<sequence length="67" mass="7861">MFSSGVFQMNAAVTKIWLRDRFEDATDQIHRHISYFQPCGDYRRQSTLGVFKQPFTAVRKNGYLLCL</sequence>
<comment type="caution">
    <text evidence="2">The sequence shown here is derived from an EMBL/GenBank/DDBJ whole genome shotgun (WGS) entry which is preliminary data.</text>
</comment>
<proteinExistence type="predicted"/>
<dbReference type="Proteomes" id="UP000677228">
    <property type="component" value="Unassembled WGS sequence"/>
</dbReference>
<dbReference type="EMBL" id="CAJNOK010016270">
    <property type="protein sequence ID" value="CAF1241926.1"/>
    <property type="molecule type" value="Genomic_DNA"/>
</dbReference>
<evidence type="ECO:0000313" key="2">
    <source>
        <dbReference type="EMBL" id="CAF4049439.1"/>
    </source>
</evidence>
<protein>
    <submittedName>
        <fullName evidence="2">Uncharacterized protein</fullName>
    </submittedName>
</protein>
<name>A0A8S2PFI6_9BILA</name>